<evidence type="ECO:0000256" key="5">
    <source>
        <dbReference type="ARBA" id="ARBA00023101"/>
    </source>
</evidence>
<keyword evidence="3" id="KW-0479">Metal-binding</keyword>
<keyword evidence="5" id="KW-0470">Melanin biosynthesis</keyword>
<proteinExistence type="inferred from homology"/>
<dbReference type="PROSITE" id="PS00497">
    <property type="entry name" value="TYROSINASE_1"/>
    <property type="match status" value="1"/>
</dbReference>
<accession>A0A9Q8PMF0</accession>
<dbReference type="GeneID" id="71994102"/>
<sequence>MARLWRTLTILCLVALQYCRGTGASFDLEGRAPTAALAGAEGDGQDSNIVLRREINDFLRLNDGKTANLFLLALRQLYSKDKGDLMSFWEVAGIHGRPHRSWNNEGQTGSGGGWAPHSSTLFLTWHRAFLGLFEQVIYQNAQQILDAATMEFQNGYRQALHDLRLPYFDWASNGGRMPDILTLPKWNVVLPDTNGTFNDDECFPHAPQNTWNRSVRSPSSHEPDAVSELSHIQEHLAANTTGLQRRIKALLLDDKYSTWPAFSNEGSTEATYQSIEALHNDFHQLIGGPNTGHMTYYDYAAFDPIFYLSHANLDRLCAIWQIMHPDAWVTPQINQKGNFGTLANDTESTGTPLKPFRDSNGKFWTSNDVRNIMALGYSYPELQLKPHSNGATGFRDHVRGQVEGLYGSASSAPEMTFAPVV</sequence>
<dbReference type="InterPro" id="IPR050316">
    <property type="entry name" value="Tyrosinase/Hemocyanin"/>
</dbReference>
<evidence type="ECO:0000256" key="4">
    <source>
        <dbReference type="ARBA" id="ARBA00023008"/>
    </source>
</evidence>
<name>A0A9Q8PMF0_PASFU</name>
<evidence type="ECO:0000256" key="3">
    <source>
        <dbReference type="ARBA" id="ARBA00022723"/>
    </source>
</evidence>
<keyword evidence="8" id="KW-0732">Signal</keyword>
<dbReference type="InterPro" id="IPR002227">
    <property type="entry name" value="Tyrosinase_Cu-bd"/>
</dbReference>
<evidence type="ECO:0000256" key="7">
    <source>
        <dbReference type="ARBA" id="ARBA00048881"/>
    </source>
</evidence>
<dbReference type="PROSITE" id="PS00498">
    <property type="entry name" value="TYROSINASE_2"/>
    <property type="match status" value="1"/>
</dbReference>
<dbReference type="Gene3D" id="1.10.1280.10">
    <property type="entry name" value="Di-copper center containing domain from catechol oxidase"/>
    <property type="match status" value="1"/>
</dbReference>
<evidence type="ECO:0000256" key="2">
    <source>
        <dbReference type="ARBA" id="ARBA00011906"/>
    </source>
</evidence>
<dbReference type="GO" id="GO:0046872">
    <property type="term" value="F:metal ion binding"/>
    <property type="evidence" value="ECO:0007669"/>
    <property type="project" value="UniProtKB-KW"/>
</dbReference>
<dbReference type="RefSeq" id="XP_047769420.1">
    <property type="nucleotide sequence ID" value="XM_047913372.1"/>
</dbReference>
<organism evidence="11 12">
    <name type="scientific">Passalora fulva</name>
    <name type="common">Tomato leaf mold</name>
    <name type="synonym">Cladosporium fulvum</name>
    <dbReference type="NCBI Taxonomy" id="5499"/>
    <lineage>
        <taxon>Eukaryota</taxon>
        <taxon>Fungi</taxon>
        <taxon>Dikarya</taxon>
        <taxon>Ascomycota</taxon>
        <taxon>Pezizomycotina</taxon>
        <taxon>Dothideomycetes</taxon>
        <taxon>Dothideomycetidae</taxon>
        <taxon>Mycosphaerellales</taxon>
        <taxon>Mycosphaerellaceae</taxon>
        <taxon>Fulvia</taxon>
    </lineage>
</organism>
<dbReference type="EC" id="1.14.18.1" evidence="2"/>
<dbReference type="PANTHER" id="PTHR11474">
    <property type="entry name" value="TYROSINASE FAMILY MEMBER"/>
    <property type="match status" value="1"/>
</dbReference>
<dbReference type="InterPro" id="IPR008922">
    <property type="entry name" value="Di-copper_centre_dom_sf"/>
</dbReference>
<dbReference type="PRINTS" id="PR00092">
    <property type="entry name" value="TYROSINASE"/>
</dbReference>
<evidence type="ECO:0000256" key="8">
    <source>
        <dbReference type="SAM" id="SignalP"/>
    </source>
</evidence>
<feature type="signal peptide" evidence="8">
    <location>
        <begin position="1"/>
        <end position="24"/>
    </location>
</feature>
<dbReference type="GO" id="GO:0042438">
    <property type="term" value="P:melanin biosynthetic process"/>
    <property type="evidence" value="ECO:0007669"/>
    <property type="project" value="UniProtKB-KW"/>
</dbReference>
<gene>
    <name evidence="11" type="ORF">CLAFUR5_14224</name>
</gene>
<dbReference type="Proteomes" id="UP000756132">
    <property type="component" value="Chromosome 13"/>
</dbReference>
<dbReference type="KEGG" id="ffu:CLAFUR5_14224"/>
<comment type="catalytic activity">
    <reaction evidence="7">
        <text>L-tyrosine + O2 = L-dopaquinone + H2O</text>
        <dbReference type="Rhea" id="RHEA:18117"/>
        <dbReference type="ChEBI" id="CHEBI:15377"/>
        <dbReference type="ChEBI" id="CHEBI:15379"/>
        <dbReference type="ChEBI" id="CHEBI:57924"/>
        <dbReference type="ChEBI" id="CHEBI:58315"/>
        <dbReference type="EC" id="1.14.18.1"/>
    </reaction>
</comment>
<evidence type="ECO:0000259" key="9">
    <source>
        <dbReference type="PROSITE" id="PS00497"/>
    </source>
</evidence>
<evidence type="ECO:0000259" key="10">
    <source>
        <dbReference type="PROSITE" id="PS00498"/>
    </source>
</evidence>
<protein>
    <recommendedName>
        <fullName evidence="2">tyrosinase</fullName>
        <ecNumber evidence="2">1.14.18.1</ecNumber>
    </recommendedName>
</protein>
<dbReference type="EMBL" id="CP090175">
    <property type="protein sequence ID" value="UJO25054.1"/>
    <property type="molecule type" value="Genomic_DNA"/>
</dbReference>
<dbReference type="Pfam" id="PF00264">
    <property type="entry name" value="Tyrosinase"/>
    <property type="match status" value="1"/>
</dbReference>
<feature type="domain" description="Tyrosinase copper-binding" evidence="10">
    <location>
        <begin position="303"/>
        <end position="314"/>
    </location>
</feature>
<dbReference type="AlphaFoldDB" id="A0A9Q8PMF0"/>
<evidence type="ECO:0000313" key="12">
    <source>
        <dbReference type="Proteomes" id="UP000756132"/>
    </source>
</evidence>
<comment type="similarity">
    <text evidence="1">Belongs to the tyrosinase family.</text>
</comment>
<evidence type="ECO:0000256" key="6">
    <source>
        <dbReference type="ARBA" id="ARBA00048233"/>
    </source>
</evidence>
<keyword evidence="4" id="KW-0186">Copper</keyword>
<dbReference type="GO" id="GO:0004503">
    <property type="term" value="F:tyrosinase activity"/>
    <property type="evidence" value="ECO:0007669"/>
    <property type="project" value="UniProtKB-EC"/>
</dbReference>
<feature type="chain" id="PRO_5040356395" description="tyrosinase" evidence="8">
    <location>
        <begin position="25"/>
        <end position="421"/>
    </location>
</feature>
<feature type="domain" description="Tyrosinase copper-binding" evidence="9">
    <location>
        <begin position="117"/>
        <end position="134"/>
    </location>
</feature>
<dbReference type="OrthoDB" id="6132182at2759"/>
<reference evidence="11" key="2">
    <citation type="journal article" date="2022" name="Microb. Genom.">
        <title>A chromosome-scale genome assembly of the tomato pathogen Cladosporium fulvum reveals a compartmentalized genome architecture and the presence of a dispensable chromosome.</title>
        <authorList>
            <person name="Zaccaron A.Z."/>
            <person name="Chen L.H."/>
            <person name="Samaras A."/>
            <person name="Stergiopoulos I."/>
        </authorList>
    </citation>
    <scope>NUCLEOTIDE SEQUENCE</scope>
    <source>
        <strain evidence="11">Race5_Kim</strain>
    </source>
</reference>
<evidence type="ECO:0000256" key="1">
    <source>
        <dbReference type="ARBA" id="ARBA00009928"/>
    </source>
</evidence>
<comment type="catalytic activity">
    <reaction evidence="6">
        <text>2 L-dopa + O2 = 2 L-dopaquinone + 2 H2O</text>
        <dbReference type="Rhea" id="RHEA:34287"/>
        <dbReference type="ChEBI" id="CHEBI:15377"/>
        <dbReference type="ChEBI" id="CHEBI:15379"/>
        <dbReference type="ChEBI" id="CHEBI:57504"/>
        <dbReference type="ChEBI" id="CHEBI:57924"/>
        <dbReference type="EC" id="1.14.18.1"/>
    </reaction>
</comment>
<dbReference type="SUPFAM" id="SSF48056">
    <property type="entry name" value="Di-copper centre-containing domain"/>
    <property type="match status" value="1"/>
</dbReference>
<dbReference type="PANTHER" id="PTHR11474:SF76">
    <property type="entry name" value="SHKT DOMAIN-CONTAINING PROTEIN"/>
    <property type="match status" value="1"/>
</dbReference>
<keyword evidence="12" id="KW-1185">Reference proteome</keyword>
<evidence type="ECO:0000313" key="11">
    <source>
        <dbReference type="EMBL" id="UJO25054.1"/>
    </source>
</evidence>
<reference evidence="11" key="1">
    <citation type="submission" date="2021-12" db="EMBL/GenBank/DDBJ databases">
        <authorList>
            <person name="Zaccaron A."/>
            <person name="Stergiopoulos I."/>
        </authorList>
    </citation>
    <scope>NUCLEOTIDE SEQUENCE</scope>
    <source>
        <strain evidence="11">Race5_Kim</strain>
    </source>
</reference>